<proteinExistence type="predicted"/>
<protein>
    <submittedName>
        <fullName evidence="1">Uncharacterized protein</fullName>
    </submittedName>
</protein>
<sequence length="284" mass="32950">MYLAHLKHQVGKLGLRKLREIWTRLIESEDTPADLKSQLRTLRLMSRELDEKKLEKLAAAYQRTEKAFRSIVESDKRLCEAIAEAQIEWSATCAPGQEAMRALGQKAHEWELSEPSVWRRPTITLSLPFIHNIPAAITDYDERAVKGERARLLEALNWRLATQESFDGVEEMEILDETLERLDAIWDKHFRGFERREEWAAKFGGAKQNFEVVKRDIATELGQKLPESGQFALVRMARLLWQDEYESCRPSFGWLLTREDSNGLLRPTWVPAEPRAAIKIEINH</sequence>
<keyword evidence="2" id="KW-1185">Reference proteome</keyword>
<dbReference type="EMBL" id="PNYA01000049">
    <property type="protein sequence ID" value="PMS14381.1"/>
    <property type="molecule type" value="Genomic_DNA"/>
</dbReference>
<comment type="caution">
    <text evidence="1">The sequence shown here is derived from an EMBL/GenBank/DDBJ whole genome shotgun (WGS) entry which is preliminary data.</text>
</comment>
<accession>A0A2N7VB38</accession>
<name>A0A2N7VB38_9BURK</name>
<organism evidence="1 2">
    <name type="scientific">Trinickia dabaoshanensis</name>
    <dbReference type="NCBI Taxonomy" id="564714"/>
    <lineage>
        <taxon>Bacteria</taxon>
        <taxon>Pseudomonadati</taxon>
        <taxon>Pseudomonadota</taxon>
        <taxon>Betaproteobacteria</taxon>
        <taxon>Burkholderiales</taxon>
        <taxon>Burkholderiaceae</taxon>
        <taxon>Trinickia</taxon>
    </lineage>
</organism>
<evidence type="ECO:0000313" key="1">
    <source>
        <dbReference type="EMBL" id="PMS14381.1"/>
    </source>
</evidence>
<reference evidence="1 2" key="1">
    <citation type="submission" date="2018-01" db="EMBL/GenBank/DDBJ databases">
        <title>Whole genome analyses suggest that Burkholderia sensu lato contains two further novel genera in the rhizoxinica-symbiotica group Mycetohabitans gen. nov., and Trinickia gen. nov.: implications for the evolution of diazotrophy and nodulation in the Burkholderiaceae.</title>
        <authorList>
            <person name="Estrada-de los Santos P."/>
            <person name="Palmer M."/>
            <person name="Chavez-Ramirez B."/>
            <person name="Beukes C."/>
            <person name="Steenkamp E.T."/>
            <person name="Hirsch A.M."/>
            <person name="Manyaka P."/>
            <person name="Maluk M."/>
            <person name="Lafos M."/>
            <person name="Crook M."/>
            <person name="Gross E."/>
            <person name="Simon M.F."/>
            <person name="Bueno dos Reis Junior F."/>
            <person name="Poole P.S."/>
            <person name="Venter S.N."/>
            <person name="James E.K."/>
        </authorList>
    </citation>
    <scope>NUCLEOTIDE SEQUENCE [LARGE SCALE GENOMIC DNA]</scope>
    <source>
        <strain evidence="1 2">GIMN1.004</strain>
    </source>
</reference>
<gene>
    <name evidence="1" type="ORF">C0Z18_31980</name>
</gene>
<dbReference type="AlphaFoldDB" id="A0A2N7VB38"/>
<evidence type="ECO:0000313" key="2">
    <source>
        <dbReference type="Proteomes" id="UP000235616"/>
    </source>
</evidence>
<dbReference type="Proteomes" id="UP000235616">
    <property type="component" value="Unassembled WGS sequence"/>
</dbReference>